<dbReference type="PANTHER" id="PTHR42990:SF1">
    <property type="entry name" value="AAA+ ATPASE DOMAIN-CONTAINING PROTEIN"/>
    <property type="match status" value="1"/>
</dbReference>
<name>A0A841GV50_9BACT</name>
<dbReference type="RefSeq" id="WP_184619410.1">
    <property type="nucleotide sequence ID" value="NZ_JACHEX010000003.1"/>
</dbReference>
<dbReference type="InterPro" id="IPR041682">
    <property type="entry name" value="AAA_14"/>
</dbReference>
<dbReference type="AlphaFoldDB" id="A0A841GV50"/>
<dbReference type="InterPro" id="IPR027417">
    <property type="entry name" value="P-loop_NTPase"/>
</dbReference>
<gene>
    <name evidence="2" type="ORF">HNP65_001223</name>
</gene>
<evidence type="ECO:0000313" key="3">
    <source>
        <dbReference type="Proteomes" id="UP000555828"/>
    </source>
</evidence>
<organism evidence="2 3">
    <name type="scientific">Thermosipho japonicus</name>
    <dbReference type="NCBI Taxonomy" id="90323"/>
    <lineage>
        <taxon>Bacteria</taxon>
        <taxon>Thermotogati</taxon>
        <taxon>Thermotogota</taxon>
        <taxon>Thermotogae</taxon>
        <taxon>Thermotogales</taxon>
        <taxon>Fervidobacteriaceae</taxon>
        <taxon>Thermosipho</taxon>
    </lineage>
</organism>
<dbReference type="Proteomes" id="UP000555828">
    <property type="component" value="Unassembled WGS sequence"/>
</dbReference>
<feature type="domain" description="AAA" evidence="1">
    <location>
        <begin position="39"/>
        <end position="156"/>
    </location>
</feature>
<dbReference type="SUPFAM" id="SSF52540">
    <property type="entry name" value="P-loop containing nucleoside triphosphate hydrolases"/>
    <property type="match status" value="1"/>
</dbReference>
<sequence>MKKVEILEKFEEKKERMINFLPNKKRLYFENIEKFENERGLLIYGPRGVGKTTYLLMSAKKNNLFYVSGDDPLFSQISLYDLGESVFQEGFNGLIVDEVHYLNNWSIQIKSLYDSFPNKKIWISDSSSIILRKGISDLSRRFVKVKLPLLSFREYLYFETGKKFNKISSPFDFDREYIISITKDVDILKYFKNYSISGTRPFYIEGNFSEKMKNVLEKTIYSDIPYFLETIRDNHLRLIWAIVSYLIYSKIPTVNVESMCREWNVGKQKLYEILYVLQESGLINIVNKKENFKVNTKGDKIFLSDPSFYHIFDGEIGNFREAFVVFALKEIGKVYSIKNEKDGDFVFDSYKIEVGGKNKKIKNSDFVIRDDLDIPIKNKIPLWVLGFLW</sequence>
<comment type="caution">
    <text evidence="2">The sequence shown here is derived from an EMBL/GenBank/DDBJ whole genome shotgun (WGS) entry which is preliminary data.</text>
</comment>
<keyword evidence="3" id="KW-1185">Reference proteome</keyword>
<dbReference type="PANTHER" id="PTHR42990">
    <property type="entry name" value="ATPASE"/>
    <property type="match status" value="1"/>
</dbReference>
<accession>A0A841GV50</accession>
<evidence type="ECO:0000259" key="1">
    <source>
        <dbReference type="Pfam" id="PF13173"/>
    </source>
</evidence>
<dbReference type="Pfam" id="PF13173">
    <property type="entry name" value="AAA_14"/>
    <property type="match status" value="1"/>
</dbReference>
<protein>
    <recommendedName>
        <fullName evidence="1">AAA domain-containing protein</fullName>
    </recommendedName>
</protein>
<dbReference type="EMBL" id="JACHEX010000003">
    <property type="protein sequence ID" value="MBB6062771.1"/>
    <property type="molecule type" value="Genomic_DNA"/>
</dbReference>
<evidence type="ECO:0000313" key="2">
    <source>
        <dbReference type="EMBL" id="MBB6062771.1"/>
    </source>
</evidence>
<reference evidence="2 3" key="1">
    <citation type="submission" date="2020-08" db="EMBL/GenBank/DDBJ databases">
        <title>Genomic Encyclopedia of Type Strains, Phase IV (KMG-IV): sequencing the most valuable type-strain genomes for metagenomic binning, comparative biology and taxonomic classification.</title>
        <authorList>
            <person name="Goeker M."/>
        </authorList>
    </citation>
    <scope>NUCLEOTIDE SEQUENCE [LARGE SCALE GENOMIC DNA]</scope>
    <source>
        <strain evidence="2 3">DSM 13481</strain>
    </source>
</reference>
<proteinExistence type="predicted"/>